<sequence>MFGQDALIVFRNSQGIFFSSLTRHYQEDLLHLQLVEMRTK</sequence>
<evidence type="ECO:0000313" key="2">
    <source>
        <dbReference type="Proteomes" id="UP000004849"/>
    </source>
</evidence>
<evidence type="ECO:0000313" key="1">
    <source>
        <dbReference type="EMBL" id="EEB26830.1"/>
    </source>
</evidence>
<proteinExistence type="predicted"/>
<organism evidence="1 2">
    <name type="scientific">Phocaeicola dorei DSM 17855</name>
    <dbReference type="NCBI Taxonomy" id="483217"/>
    <lineage>
        <taxon>Bacteria</taxon>
        <taxon>Pseudomonadati</taxon>
        <taxon>Bacteroidota</taxon>
        <taxon>Bacteroidia</taxon>
        <taxon>Bacteroidales</taxon>
        <taxon>Bacteroidaceae</taxon>
        <taxon>Phocaeicola</taxon>
    </lineage>
</organism>
<dbReference type="Proteomes" id="UP000004849">
    <property type="component" value="Unassembled WGS sequence"/>
</dbReference>
<protein>
    <submittedName>
        <fullName evidence="1">Uncharacterized protein</fullName>
    </submittedName>
</protein>
<dbReference type="HOGENOM" id="CLU_3284795_0_0_10"/>
<name>B6VTS0_9BACT</name>
<dbReference type="EMBL" id="ABWZ01000013">
    <property type="protein sequence ID" value="EEB26830.1"/>
    <property type="molecule type" value="Genomic_DNA"/>
</dbReference>
<dbReference type="AlphaFoldDB" id="B6VTS0"/>
<gene>
    <name evidence="1" type="ORF">BACDOR_00516</name>
</gene>
<reference evidence="1 2" key="2">
    <citation type="submission" date="2008-10" db="EMBL/GenBank/DDBJ databases">
        <authorList>
            <person name="Fulton L."/>
            <person name="Clifton S."/>
            <person name="Fulton B."/>
            <person name="Xu J."/>
            <person name="Minx P."/>
            <person name="Pepin K.H."/>
            <person name="Johnson M."/>
            <person name="Thiruvilangam P."/>
            <person name="Bhonagiri V."/>
            <person name="Nash W.E."/>
            <person name="Mardis E.R."/>
            <person name="Wilson R.K."/>
        </authorList>
    </citation>
    <scope>NUCLEOTIDE SEQUENCE [LARGE SCALE GENOMIC DNA]</scope>
    <source>
        <strain evidence="1 2">DSM 17855</strain>
    </source>
</reference>
<accession>B6VTS0</accession>
<reference evidence="1 2" key="1">
    <citation type="submission" date="2008-10" db="EMBL/GenBank/DDBJ databases">
        <title>Draft genome sequence of Bacteroides dorei (DSM 17855).</title>
        <authorList>
            <person name="Sudarsanam P."/>
            <person name="Ley R."/>
            <person name="Guruge J."/>
            <person name="Turnbaugh P.J."/>
            <person name="Mahowald M."/>
            <person name="Liep D."/>
            <person name="Gordon J."/>
        </authorList>
    </citation>
    <scope>NUCLEOTIDE SEQUENCE [LARGE SCALE GENOMIC DNA]</scope>
    <source>
        <strain evidence="1 2">DSM 17855</strain>
    </source>
</reference>